<reference evidence="1 2" key="1">
    <citation type="submission" date="2011-05" db="EMBL/GenBank/DDBJ databases">
        <authorList>
            <person name="Muzny D."/>
            <person name="Qin X."/>
            <person name="Deng J."/>
            <person name="Jiang H."/>
            <person name="Liu Y."/>
            <person name="Qu J."/>
            <person name="Song X.-Z."/>
            <person name="Zhang L."/>
            <person name="Thornton R."/>
            <person name="Coyle M."/>
            <person name="Francisco L."/>
            <person name="Jackson L."/>
            <person name="Javaid M."/>
            <person name="Korchina V."/>
            <person name="Kovar C."/>
            <person name="Mata R."/>
            <person name="Mathew T."/>
            <person name="Ngo R."/>
            <person name="Nguyen L."/>
            <person name="Nguyen N."/>
            <person name="Okwuonu G."/>
            <person name="Ongeri F."/>
            <person name="Pham C."/>
            <person name="Simmons D."/>
            <person name="Wilczek-Boney K."/>
            <person name="Hale W."/>
            <person name="Jakkamsetti A."/>
            <person name="Pham P."/>
            <person name="Ruth R."/>
            <person name="San Lucas F."/>
            <person name="Warren J."/>
            <person name="Zhang J."/>
            <person name="Zhao Z."/>
            <person name="Zhou C."/>
            <person name="Zhu D."/>
            <person name="Lee S."/>
            <person name="Bess C."/>
            <person name="Blankenburg K."/>
            <person name="Forbes L."/>
            <person name="Fu Q."/>
            <person name="Gubbala S."/>
            <person name="Hirani K."/>
            <person name="Jayaseelan J.C."/>
            <person name="Lara F."/>
            <person name="Munidasa M."/>
            <person name="Palculict T."/>
            <person name="Patil S."/>
            <person name="Pu L.-L."/>
            <person name="Saada N."/>
            <person name="Tang L."/>
            <person name="Weissenberger G."/>
            <person name="Zhu Y."/>
            <person name="Hemphill L."/>
            <person name="Shang Y."/>
            <person name="Youmans B."/>
            <person name="Ayvaz T."/>
            <person name="Ross M."/>
            <person name="Santibanez J."/>
            <person name="Aqrawi P."/>
            <person name="Gross S."/>
            <person name="Joshi V."/>
            <person name="Fowler G."/>
            <person name="Nazareth L."/>
            <person name="Reid J."/>
            <person name="Worley K."/>
            <person name="Petrosino J."/>
            <person name="Highlander S."/>
            <person name="Gibbs R."/>
        </authorList>
    </citation>
    <scope>NUCLEOTIDE SEQUENCE [LARGE SCALE GENOMIC DNA]</scope>
    <source>
        <strain evidence="1 2">ATCC 33926</strain>
    </source>
</reference>
<evidence type="ECO:0000313" key="1">
    <source>
        <dbReference type="EMBL" id="EGQ76810.1"/>
    </source>
</evidence>
<dbReference type="AlphaFoldDB" id="A0AA36XKD7"/>
<sequence length="39" mass="4558">MGIRYYSVVEIGLALPLFRLAYHQEIDRSSENLQTTFLL</sequence>
<protein>
    <submittedName>
        <fullName evidence="1">Uncharacterized protein</fullName>
    </submittedName>
</protein>
<evidence type="ECO:0000313" key="2">
    <source>
        <dbReference type="Proteomes" id="UP000004982"/>
    </source>
</evidence>
<organism evidence="1 2">
    <name type="scientific">Neisseria macacae ATCC 33926</name>
    <dbReference type="NCBI Taxonomy" id="997348"/>
    <lineage>
        <taxon>Bacteria</taxon>
        <taxon>Pseudomonadati</taxon>
        <taxon>Pseudomonadota</taxon>
        <taxon>Betaproteobacteria</taxon>
        <taxon>Neisseriales</taxon>
        <taxon>Neisseriaceae</taxon>
        <taxon>Neisseria</taxon>
    </lineage>
</organism>
<proteinExistence type="predicted"/>
<comment type="caution">
    <text evidence="1">The sequence shown here is derived from an EMBL/GenBank/DDBJ whole genome shotgun (WGS) entry which is preliminary data.</text>
</comment>
<dbReference type="EMBL" id="AFQE01000077">
    <property type="protein sequence ID" value="EGQ76810.1"/>
    <property type="molecule type" value="Genomic_DNA"/>
</dbReference>
<accession>A0AA36XKD7</accession>
<gene>
    <name evidence="1" type="ORF">HMPREF9418_1586</name>
</gene>
<name>A0AA36XKD7_9NEIS</name>
<dbReference type="Proteomes" id="UP000004982">
    <property type="component" value="Unassembled WGS sequence"/>
</dbReference>